<keyword evidence="2" id="KW-0805">Transcription regulation</keyword>
<dbReference type="Gene3D" id="3.40.190.10">
    <property type="entry name" value="Periplasmic binding protein-like II"/>
    <property type="match status" value="2"/>
</dbReference>
<dbReference type="EMBL" id="QEXO01000005">
    <property type="protein sequence ID" value="PWE12878.1"/>
    <property type="molecule type" value="Genomic_DNA"/>
</dbReference>
<dbReference type="GO" id="GO:0003700">
    <property type="term" value="F:DNA-binding transcription factor activity"/>
    <property type="evidence" value="ECO:0007669"/>
    <property type="project" value="InterPro"/>
</dbReference>
<dbReference type="PANTHER" id="PTHR30126">
    <property type="entry name" value="HTH-TYPE TRANSCRIPTIONAL REGULATOR"/>
    <property type="match status" value="1"/>
</dbReference>
<proteinExistence type="inferred from homology"/>
<dbReference type="OrthoDB" id="9803735at2"/>
<keyword evidence="3" id="KW-0238">DNA-binding</keyword>
<dbReference type="SUPFAM" id="SSF46785">
    <property type="entry name" value="Winged helix' DNA-binding domain"/>
    <property type="match status" value="1"/>
</dbReference>
<dbReference type="RefSeq" id="WP_026483782.1">
    <property type="nucleotide sequence ID" value="NZ_CAXOJJ010000015.1"/>
</dbReference>
<dbReference type="PANTHER" id="PTHR30126:SF77">
    <property type="entry name" value="TRANSCRIPTIONAL REGULATORY PROTEIN"/>
    <property type="match status" value="1"/>
</dbReference>
<dbReference type="PRINTS" id="PR00039">
    <property type="entry name" value="HTHLYSR"/>
</dbReference>
<sequence>MIDLKQIEAFVWVAELGGFRAAAEKLNTTQPSISQRIAGLESSLELRLFDRGARGIKLTDKGQELLSHAQRMLDLRTEMLRAAKEQNAIRGLLRLGVAETIVQTWLHELIDKLHQEYPSLVIEIHVDTTSVLRQQLASFQIDMAMIVGVGQDPKEQCIRLCAYQLGWVASPELKLHGRKVSVSELGVYPVITYPSGSVPYLATREALLRAGVKSPRIFGSASLSTIVQMTRHAMGPSVLAPDVIKDELSEGKLRLLKVDQPLPAIEFFACWMDSPDSHIARVVADHAQAIAQQYVQSDK</sequence>
<keyword evidence="4" id="KW-0804">Transcription</keyword>
<dbReference type="FunFam" id="1.10.10.10:FF:000001">
    <property type="entry name" value="LysR family transcriptional regulator"/>
    <property type="match status" value="1"/>
</dbReference>
<dbReference type="GeneID" id="94040146"/>
<dbReference type="InterPro" id="IPR036388">
    <property type="entry name" value="WH-like_DNA-bd_sf"/>
</dbReference>
<dbReference type="Pfam" id="PF03466">
    <property type="entry name" value="LysR_substrate"/>
    <property type="match status" value="1"/>
</dbReference>
<dbReference type="Gene3D" id="1.10.10.10">
    <property type="entry name" value="Winged helix-like DNA-binding domain superfamily/Winged helix DNA-binding domain"/>
    <property type="match status" value="1"/>
</dbReference>
<evidence type="ECO:0000313" key="5">
    <source>
        <dbReference type="EMBL" id="PWE12878.1"/>
    </source>
</evidence>
<dbReference type="CDD" id="cd05466">
    <property type="entry name" value="PBP2_LTTR_substrate"/>
    <property type="match status" value="1"/>
</dbReference>
<dbReference type="PROSITE" id="PS50931">
    <property type="entry name" value="HTH_LYSR"/>
    <property type="match status" value="1"/>
</dbReference>
<evidence type="ECO:0000256" key="2">
    <source>
        <dbReference type="ARBA" id="ARBA00023015"/>
    </source>
</evidence>
<evidence type="ECO:0000256" key="4">
    <source>
        <dbReference type="ARBA" id="ARBA00023163"/>
    </source>
</evidence>
<reference evidence="5 6" key="2">
    <citation type="submission" date="2018-05" db="EMBL/GenBank/DDBJ databases">
        <authorList>
            <person name="Lanie J.A."/>
            <person name="Ng W.-L."/>
            <person name="Kazmierczak K.M."/>
            <person name="Andrzejewski T.M."/>
            <person name="Davidsen T.M."/>
            <person name="Wayne K.J."/>
            <person name="Tettelin H."/>
            <person name="Glass J.I."/>
            <person name="Rusch D."/>
            <person name="Podicherti R."/>
            <person name="Tsui H.-C.T."/>
            <person name="Winkler M.E."/>
        </authorList>
    </citation>
    <scope>NUCLEOTIDE SEQUENCE [LARGE SCALE GENOMIC DNA]</scope>
    <source>
        <strain evidence="5 6">YBY</strain>
    </source>
</reference>
<dbReference type="InterPro" id="IPR036390">
    <property type="entry name" value="WH_DNA-bd_sf"/>
</dbReference>
<dbReference type="GO" id="GO:0000976">
    <property type="term" value="F:transcription cis-regulatory region binding"/>
    <property type="evidence" value="ECO:0007669"/>
    <property type="project" value="TreeGrafter"/>
</dbReference>
<dbReference type="KEGG" id="afa:UZ73_09455"/>
<dbReference type="STRING" id="511.UZ73_09455"/>
<evidence type="ECO:0000256" key="1">
    <source>
        <dbReference type="ARBA" id="ARBA00009437"/>
    </source>
</evidence>
<gene>
    <name evidence="5" type="ORF">DF183_19165</name>
</gene>
<evidence type="ECO:0000313" key="6">
    <source>
        <dbReference type="Proteomes" id="UP000245216"/>
    </source>
</evidence>
<protein>
    <submittedName>
        <fullName evidence="5">LysR family transcriptional regulator</fullName>
    </submittedName>
</protein>
<reference evidence="5 6" key="1">
    <citation type="submission" date="2018-05" db="EMBL/GenBank/DDBJ databases">
        <title>Genome Sequence of an Efficient Indole-Degrading Bacterium, Alcaligenes sp.YBY.</title>
        <authorList>
            <person name="Yang B."/>
        </authorList>
    </citation>
    <scope>NUCLEOTIDE SEQUENCE [LARGE SCALE GENOMIC DNA]</scope>
    <source>
        <strain evidence="5 6">YBY</strain>
    </source>
</reference>
<dbReference type="InterPro" id="IPR000847">
    <property type="entry name" value="LysR_HTH_N"/>
</dbReference>
<dbReference type="InterPro" id="IPR005119">
    <property type="entry name" value="LysR_subst-bd"/>
</dbReference>
<organism evidence="5 6">
    <name type="scientific">Alcaligenes faecalis</name>
    <dbReference type="NCBI Taxonomy" id="511"/>
    <lineage>
        <taxon>Bacteria</taxon>
        <taxon>Pseudomonadati</taxon>
        <taxon>Pseudomonadota</taxon>
        <taxon>Betaproteobacteria</taxon>
        <taxon>Burkholderiales</taxon>
        <taxon>Alcaligenaceae</taxon>
        <taxon>Alcaligenes</taxon>
    </lineage>
</organism>
<accession>A0A0M7EBM1</accession>
<dbReference type="AlphaFoldDB" id="A0A0M7EBM1"/>
<dbReference type="SUPFAM" id="SSF53850">
    <property type="entry name" value="Periplasmic binding protein-like II"/>
    <property type="match status" value="1"/>
</dbReference>
<comment type="similarity">
    <text evidence="1">Belongs to the LysR transcriptional regulatory family.</text>
</comment>
<dbReference type="Proteomes" id="UP000245216">
    <property type="component" value="Unassembled WGS sequence"/>
</dbReference>
<accession>A0A0S2JR58</accession>
<comment type="caution">
    <text evidence="5">The sequence shown here is derived from an EMBL/GenBank/DDBJ whole genome shotgun (WGS) entry which is preliminary data.</text>
</comment>
<dbReference type="Pfam" id="PF00126">
    <property type="entry name" value="HTH_1"/>
    <property type="match status" value="1"/>
</dbReference>
<evidence type="ECO:0000256" key="3">
    <source>
        <dbReference type="ARBA" id="ARBA00023125"/>
    </source>
</evidence>
<name>A0A0M7EBM1_ALCFA</name>